<evidence type="ECO:0000313" key="1">
    <source>
        <dbReference type="EMBL" id="MBY4629956.1"/>
    </source>
</evidence>
<protein>
    <recommendedName>
        <fullName evidence="3">WYL domain-containing protein</fullName>
    </recommendedName>
</protein>
<dbReference type="EMBL" id="JAILYJ010000006">
    <property type="protein sequence ID" value="MBY4629956.1"/>
    <property type="molecule type" value="Genomic_DNA"/>
</dbReference>
<name>A0ABS7LZ64_9HYPH</name>
<sequence>MMASIRQEKLKLIFTLIPNRGRTTVVAEMPRIEIGERRYGALKAIDALEKILEILRMLKLDEEFQAHGSPLQQKKLITSVKNTDRLSQIETSTLIFRYGAVADAEHCYVEIREKIPGASIDWELWAAPFVISPHFVQAWIADVEYDKWQNAEDPIIYQAANRDYSSLPMRSNGLPPPVEQMVVDISHNPGRWSLRSGYVEAVGSVMWLSDIFWSYVGFHNKERLSTLTPIEIRQITENVIRLCVSERPFTEASSPEVQDRLRKVLYG</sequence>
<keyword evidence="2" id="KW-1185">Reference proteome</keyword>
<dbReference type="Proteomes" id="UP000733858">
    <property type="component" value="Unassembled WGS sequence"/>
</dbReference>
<organism evidence="1 2">
    <name type="scientific">Rhizobium croatiense</name>
    <dbReference type="NCBI Taxonomy" id="2867516"/>
    <lineage>
        <taxon>Bacteria</taxon>
        <taxon>Pseudomonadati</taxon>
        <taxon>Pseudomonadota</taxon>
        <taxon>Alphaproteobacteria</taxon>
        <taxon>Hyphomicrobiales</taxon>
        <taxon>Rhizobiaceae</taxon>
        <taxon>Rhizobium/Agrobacterium group</taxon>
        <taxon>Rhizobium</taxon>
    </lineage>
</organism>
<reference evidence="1 2" key="1">
    <citation type="submission" date="2021-08" db="EMBL/GenBank/DDBJ databases">
        <title>Rhizobium croatiense sp. nov. and Rhizobium redzepovicii sp. nov., two new species isolated from nodules of Phaseolus vulgaris in Croatia.</title>
        <authorList>
            <person name="Rajnovic I."/>
            <person name="Ramirez-Bahena M.H."/>
            <person name="Kajic S."/>
            <person name="Igual M.J."/>
            <person name="Peix A."/>
            <person name="Velazquez E."/>
            <person name="Sikora S."/>
        </authorList>
    </citation>
    <scope>NUCLEOTIDE SEQUENCE [LARGE SCALE GENOMIC DNA]</scope>
    <source>
        <strain evidence="1 2">13T</strain>
    </source>
</reference>
<comment type="caution">
    <text evidence="1">The sequence shown here is derived from an EMBL/GenBank/DDBJ whole genome shotgun (WGS) entry which is preliminary data.</text>
</comment>
<gene>
    <name evidence="1" type="ORF">K6M89_11625</name>
</gene>
<dbReference type="RefSeq" id="WP_222139538.1">
    <property type="nucleotide sequence ID" value="NZ_JAILYJ010000006.1"/>
</dbReference>
<evidence type="ECO:0008006" key="3">
    <source>
        <dbReference type="Google" id="ProtNLM"/>
    </source>
</evidence>
<accession>A0ABS7LZ64</accession>
<evidence type="ECO:0000313" key="2">
    <source>
        <dbReference type="Proteomes" id="UP000733858"/>
    </source>
</evidence>
<proteinExistence type="predicted"/>